<evidence type="ECO:0000313" key="14">
    <source>
        <dbReference type="Proteomes" id="UP000295500"/>
    </source>
</evidence>
<dbReference type="InterPro" id="IPR001736">
    <property type="entry name" value="PLipase_D/transphosphatidylase"/>
</dbReference>
<feature type="DNA-binding region" description="OmpR/PhoB-type" evidence="9">
    <location>
        <begin position="167"/>
        <end position="266"/>
    </location>
</feature>
<evidence type="ECO:0000313" key="13">
    <source>
        <dbReference type="EMBL" id="TDP56301.1"/>
    </source>
</evidence>
<dbReference type="GO" id="GO:0006355">
    <property type="term" value="P:regulation of DNA-templated transcription"/>
    <property type="evidence" value="ECO:0007669"/>
    <property type="project" value="InterPro"/>
</dbReference>
<organism evidence="13 14">
    <name type="scientific">Aminicella lysinilytica</name>
    <dbReference type="NCBI Taxonomy" id="433323"/>
    <lineage>
        <taxon>Bacteria</taxon>
        <taxon>Bacillati</taxon>
        <taxon>Bacillota</taxon>
        <taxon>Clostridia</taxon>
        <taxon>Peptostreptococcales</taxon>
        <taxon>Anaerovoracaceae</taxon>
        <taxon>Aminicella</taxon>
    </lineage>
</organism>
<accession>A0A4R6Q5P0</accession>
<feature type="modified residue" description="4-aspartylphosphate" evidence="8">
    <location>
        <position position="85"/>
    </location>
</feature>
<dbReference type="PROSITE" id="PS50110">
    <property type="entry name" value="RESPONSE_REGULATORY"/>
    <property type="match status" value="1"/>
</dbReference>
<evidence type="ECO:0000256" key="1">
    <source>
        <dbReference type="ARBA" id="ARBA00018672"/>
    </source>
</evidence>
<evidence type="ECO:0000256" key="7">
    <source>
        <dbReference type="ARBA" id="ARBA00024867"/>
    </source>
</evidence>
<dbReference type="GO" id="GO:0000156">
    <property type="term" value="F:phosphorelay response regulator activity"/>
    <property type="evidence" value="ECO:0007669"/>
    <property type="project" value="TreeGrafter"/>
</dbReference>
<evidence type="ECO:0000259" key="10">
    <source>
        <dbReference type="PROSITE" id="PS50035"/>
    </source>
</evidence>
<dbReference type="SUPFAM" id="SSF52172">
    <property type="entry name" value="CheY-like"/>
    <property type="match status" value="1"/>
</dbReference>
<dbReference type="RefSeq" id="WP_303857545.1">
    <property type="nucleotide sequence ID" value="NZ_CALCQM010000070.1"/>
</dbReference>
<keyword evidence="4" id="KW-0805">Transcription regulation</keyword>
<dbReference type="Pfam" id="PF00486">
    <property type="entry name" value="Trans_reg_C"/>
    <property type="match status" value="1"/>
</dbReference>
<protein>
    <recommendedName>
        <fullName evidence="1">Stage 0 sporulation protein A homolog</fullName>
    </recommendedName>
</protein>
<dbReference type="PANTHER" id="PTHR48111">
    <property type="entry name" value="REGULATOR OF RPOS"/>
    <property type="match status" value="1"/>
</dbReference>
<dbReference type="EMBL" id="SNXO01000017">
    <property type="protein sequence ID" value="TDP56301.1"/>
    <property type="molecule type" value="Genomic_DNA"/>
</dbReference>
<dbReference type="GO" id="GO:0032993">
    <property type="term" value="C:protein-DNA complex"/>
    <property type="evidence" value="ECO:0007669"/>
    <property type="project" value="TreeGrafter"/>
</dbReference>
<dbReference type="GO" id="GO:0003824">
    <property type="term" value="F:catalytic activity"/>
    <property type="evidence" value="ECO:0007669"/>
    <property type="project" value="InterPro"/>
</dbReference>
<evidence type="ECO:0000256" key="2">
    <source>
        <dbReference type="ARBA" id="ARBA00022553"/>
    </source>
</evidence>
<evidence type="ECO:0000256" key="5">
    <source>
        <dbReference type="ARBA" id="ARBA00023125"/>
    </source>
</evidence>
<evidence type="ECO:0000259" key="11">
    <source>
        <dbReference type="PROSITE" id="PS50110"/>
    </source>
</evidence>
<dbReference type="Gene3D" id="3.40.50.2300">
    <property type="match status" value="1"/>
</dbReference>
<dbReference type="Pfam" id="PF00072">
    <property type="entry name" value="Response_reg"/>
    <property type="match status" value="1"/>
</dbReference>
<keyword evidence="2 8" id="KW-0597">Phosphoprotein</keyword>
<dbReference type="Gene3D" id="1.10.10.10">
    <property type="entry name" value="Winged helix-like DNA-binding domain superfamily/Winged helix DNA-binding domain"/>
    <property type="match status" value="1"/>
</dbReference>
<feature type="domain" description="OmpR/PhoB-type" evidence="12">
    <location>
        <begin position="167"/>
        <end position="266"/>
    </location>
</feature>
<feature type="domain" description="Response regulatory" evidence="11">
    <location>
        <begin position="35"/>
        <end position="149"/>
    </location>
</feature>
<sequence>MLKITKPLYLVGSFDIKCKGYEREQGRKVAVMHDRILIVDDDPNIREVLTVLLSSEGFDVDEAENGKLAVEKVYSDESIDLIVLDIMMPEMDGVEVCAKVRQKSQVPILFLTAKSQDQDKVEAYTNGGDDFLVKPFSQTELLMKIKSLIRRHNEYDKVEVMAKADDNKEVLAENVVVDVRTRSVRKDDTRINLTDKEFDILRYFMDHKGDIVQNKDLYESVWGEKYLPSAGNTIMVHVLNLRKKLEDDINKPKIIKTVWGKGYRIE</sequence>
<dbReference type="Proteomes" id="UP000295500">
    <property type="component" value="Unassembled WGS sequence"/>
</dbReference>
<dbReference type="PROSITE" id="PS50035">
    <property type="entry name" value="PLD"/>
    <property type="match status" value="1"/>
</dbReference>
<dbReference type="InterPro" id="IPR011006">
    <property type="entry name" value="CheY-like_superfamily"/>
</dbReference>
<comment type="function">
    <text evidence="7">May play the central regulatory role in sporulation. It may be an element of the effector pathway responsible for the activation of sporulation genes in response to nutritional stress. Spo0A may act in concert with spo0H (a sigma factor) to control the expression of some genes that are critical to the sporulation process.</text>
</comment>
<dbReference type="SMART" id="SM00448">
    <property type="entry name" value="REC"/>
    <property type="match status" value="1"/>
</dbReference>
<proteinExistence type="predicted"/>
<dbReference type="GO" id="GO:0006793">
    <property type="term" value="P:phosphorus metabolic process"/>
    <property type="evidence" value="ECO:0007669"/>
    <property type="project" value="UniProtKB-ARBA"/>
</dbReference>
<keyword evidence="6" id="KW-0804">Transcription</keyword>
<feature type="domain" description="PLD phosphodiesterase" evidence="10">
    <location>
        <begin position="28"/>
        <end position="62"/>
    </location>
</feature>
<comment type="caution">
    <text evidence="13">The sequence shown here is derived from an EMBL/GenBank/DDBJ whole genome shotgun (WGS) entry which is preliminary data.</text>
</comment>
<dbReference type="CDD" id="cd17574">
    <property type="entry name" value="REC_OmpR"/>
    <property type="match status" value="1"/>
</dbReference>
<dbReference type="GO" id="GO:0000976">
    <property type="term" value="F:transcription cis-regulatory region binding"/>
    <property type="evidence" value="ECO:0007669"/>
    <property type="project" value="TreeGrafter"/>
</dbReference>
<reference evidence="13 14" key="1">
    <citation type="submission" date="2019-03" db="EMBL/GenBank/DDBJ databases">
        <title>Genomic Encyclopedia of Type Strains, Phase IV (KMG-IV): sequencing the most valuable type-strain genomes for metagenomic binning, comparative biology and taxonomic classification.</title>
        <authorList>
            <person name="Goeker M."/>
        </authorList>
    </citation>
    <scope>NUCLEOTIDE SEQUENCE [LARGE SCALE GENOMIC DNA]</scope>
    <source>
        <strain evidence="13 14">DSM 28287</strain>
    </source>
</reference>
<evidence type="ECO:0000256" key="9">
    <source>
        <dbReference type="PROSITE-ProRule" id="PRU01091"/>
    </source>
</evidence>
<evidence type="ECO:0000256" key="6">
    <source>
        <dbReference type="ARBA" id="ARBA00023163"/>
    </source>
</evidence>
<dbReference type="InterPro" id="IPR001867">
    <property type="entry name" value="OmpR/PhoB-type_DNA-bd"/>
</dbReference>
<dbReference type="PROSITE" id="PS51755">
    <property type="entry name" value="OMPR_PHOB"/>
    <property type="match status" value="1"/>
</dbReference>
<keyword evidence="3" id="KW-0902">Two-component regulatory system</keyword>
<evidence type="ECO:0000256" key="8">
    <source>
        <dbReference type="PROSITE-ProRule" id="PRU00169"/>
    </source>
</evidence>
<dbReference type="CDD" id="cd00383">
    <property type="entry name" value="trans_reg_C"/>
    <property type="match status" value="1"/>
</dbReference>
<gene>
    <name evidence="13" type="ORF">EV211_11714</name>
</gene>
<dbReference type="InterPro" id="IPR001789">
    <property type="entry name" value="Sig_transdc_resp-reg_receiver"/>
</dbReference>
<name>A0A4R6Q5P0_9FIRM</name>
<evidence type="ECO:0000259" key="12">
    <source>
        <dbReference type="PROSITE" id="PS51755"/>
    </source>
</evidence>
<dbReference type="InterPro" id="IPR036388">
    <property type="entry name" value="WH-like_DNA-bd_sf"/>
</dbReference>
<keyword evidence="14" id="KW-1185">Reference proteome</keyword>
<dbReference type="FunFam" id="3.40.50.2300:FF:000001">
    <property type="entry name" value="DNA-binding response regulator PhoB"/>
    <property type="match status" value="1"/>
</dbReference>
<dbReference type="InterPro" id="IPR039420">
    <property type="entry name" value="WalR-like"/>
</dbReference>
<dbReference type="FunFam" id="1.10.10.10:FF:000018">
    <property type="entry name" value="DNA-binding response regulator ResD"/>
    <property type="match status" value="1"/>
</dbReference>
<keyword evidence="5 9" id="KW-0238">DNA-binding</keyword>
<evidence type="ECO:0000256" key="4">
    <source>
        <dbReference type="ARBA" id="ARBA00023015"/>
    </source>
</evidence>
<dbReference type="PANTHER" id="PTHR48111:SF2">
    <property type="entry name" value="RESPONSE REGULATOR SAER"/>
    <property type="match status" value="1"/>
</dbReference>
<evidence type="ECO:0000256" key="3">
    <source>
        <dbReference type="ARBA" id="ARBA00023012"/>
    </source>
</evidence>
<dbReference type="SMART" id="SM00862">
    <property type="entry name" value="Trans_reg_C"/>
    <property type="match status" value="1"/>
</dbReference>
<dbReference type="AlphaFoldDB" id="A0A4R6Q5P0"/>
<dbReference type="GO" id="GO:0005829">
    <property type="term" value="C:cytosol"/>
    <property type="evidence" value="ECO:0007669"/>
    <property type="project" value="TreeGrafter"/>
</dbReference>